<name>A0A0F9LWZ1_9ZZZZ</name>
<protein>
    <submittedName>
        <fullName evidence="1">Uncharacterized protein</fullName>
    </submittedName>
</protein>
<organism evidence="1">
    <name type="scientific">marine sediment metagenome</name>
    <dbReference type="NCBI Taxonomy" id="412755"/>
    <lineage>
        <taxon>unclassified sequences</taxon>
        <taxon>metagenomes</taxon>
        <taxon>ecological metagenomes</taxon>
    </lineage>
</organism>
<sequence>MTIIHIGREDLWCYNFFTSKSDPDIWNAPQRNCSCCNVHLSVVYSYIIDNLKEAKLLPEDYKEICCYCHTLQKFGLIGLKDYSSAISYSISTDILTISFALPQKERILKKEFVYFCFHDYSKTAEGY</sequence>
<gene>
    <name evidence="1" type="ORF">LCGC14_1530240</name>
</gene>
<reference evidence="1" key="1">
    <citation type="journal article" date="2015" name="Nature">
        <title>Complex archaea that bridge the gap between prokaryotes and eukaryotes.</title>
        <authorList>
            <person name="Spang A."/>
            <person name="Saw J.H."/>
            <person name="Jorgensen S.L."/>
            <person name="Zaremba-Niedzwiedzka K."/>
            <person name="Martijn J."/>
            <person name="Lind A.E."/>
            <person name="van Eijk R."/>
            <person name="Schleper C."/>
            <person name="Guy L."/>
            <person name="Ettema T.J."/>
        </authorList>
    </citation>
    <scope>NUCLEOTIDE SEQUENCE</scope>
</reference>
<proteinExistence type="predicted"/>
<evidence type="ECO:0000313" key="1">
    <source>
        <dbReference type="EMBL" id="KKM61582.1"/>
    </source>
</evidence>
<accession>A0A0F9LWZ1</accession>
<dbReference type="EMBL" id="LAZR01011458">
    <property type="protein sequence ID" value="KKM61582.1"/>
    <property type="molecule type" value="Genomic_DNA"/>
</dbReference>
<dbReference type="AlphaFoldDB" id="A0A0F9LWZ1"/>
<comment type="caution">
    <text evidence="1">The sequence shown here is derived from an EMBL/GenBank/DDBJ whole genome shotgun (WGS) entry which is preliminary data.</text>
</comment>